<gene>
    <name evidence="1" type="ORF">SNEC2469_LOCUS12671</name>
</gene>
<dbReference type="Proteomes" id="UP000601435">
    <property type="component" value="Unassembled WGS sequence"/>
</dbReference>
<keyword evidence="2" id="KW-1185">Reference proteome</keyword>
<dbReference type="OrthoDB" id="437939at2759"/>
<comment type="caution">
    <text evidence="1">The sequence shown here is derived from an EMBL/GenBank/DDBJ whole genome shotgun (WGS) entry which is preliminary data.</text>
</comment>
<name>A0A812RTQ7_9DINO</name>
<proteinExistence type="predicted"/>
<sequence>MLDLITIISAAGLQQELKSANGDKSLVIHEESEEGSFVESAASHVSAALESFDEAASKALAFGAVTAKFNQAELSKESEEGSFVESAASQVSAALESFDEAVSQGMSALTDLLGLGSIFRELPVCATLRRLNNGLPRVQARSKIHQCPIAIHIEG</sequence>
<organism evidence="1 2">
    <name type="scientific">Symbiodinium necroappetens</name>
    <dbReference type="NCBI Taxonomy" id="1628268"/>
    <lineage>
        <taxon>Eukaryota</taxon>
        <taxon>Sar</taxon>
        <taxon>Alveolata</taxon>
        <taxon>Dinophyceae</taxon>
        <taxon>Suessiales</taxon>
        <taxon>Symbiodiniaceae</taxon>
        <taxon>Symbiodinium</taxon>
    </lineage>
</organism>
<evidence type="ECO:0000313" key="2">
    <source>
        <dbReference type="Proteomes" id="UP000601435"/>
    </source>
</evidence>
<accession>A0A812RTQ7</accession>
<evidence type="ECO:0000313" key="1">
    <source>
        <dbReference type="EMBL" id="CAE7455609.1"/>
    </source>
</evidence>
<reference evidence="1" key="1">
    <citation type="submission" date="2021-02" db="EMBL/GenBank/DDBJ databases">
        <authorList>
            <person name="Dougan E. K."/>
            <person name="Rhodes N."/>
            <person name="Thang M."/>
            <person name="Chan C."/>
        </authorList>
    </citation>
    <scope>NUCLEOTIDE SEQUENCE</scope>
</reference>
<dbReference type="AlphaFoldDB" id="A0A812RTQ7"/>
<protein>
    <submittedName>
        <fullName evidence="1">Uncharacterized protein</fullName>
    </submittedName>
</protein>
<dbReference type="EMBL" id="CAJNJA010020140">
    <property type="protein sequence ID" value="CAE7455609.1"/>
    <property type="molecule type" value="Genomic_DNA"/>
</dbReference>